<dbReference type="AlphaFoldDB" id="A0A2L1UKG7"/>
<dbReference type="RefSeq" id="WP_192938048.1">
    <property type="nucleotide sequence ID" value="NZ_CP019062.1"/>
</dbReference>
<keyword evidence="1" id="KW-0732">Signal</keyword>
<feature type="chain" id="PRO_5014940966" description="Lysozyme inhibitor LprI N-terminal domain-containing protein" evidence="1">
    <location>
        <begin position="20"/>
        <end position="140"/>
    </location>
</feature>
<protein>
    <recommendedName>
        <fullName evidence="4">Lysozyme inhibitor LprI N-terminal domain-containing protein</fullName>
    </recommendedName>
</protein>
<feature type="signal peptide" evidence="1">
    <location>
        <begin position="1"/>
        <end position="19"/>
    </location>
</feature>
<evidence type="ECO:0008006" key="4">
    <source>
        <dbReference type="Google" id="ProtNLM"/>
    </source>
</evidence>
<dbReference type="KEGG" id="rox:BV494_00105"/>
<dbReference type="EMBL" id="CP019062">
    <property type="protein sequence ID" value="AVF33426.1"/>
    <property type="molecule type" value="Genomic_DNA"/>
</dbReference>
<sequence>MKTFTAILSLALLTGTVHAEVCTQNEATAADLAIDNLSTWKAIYDNYTAYKQCDDGSIAEGNSEAIARMFADKWKETGKLQSLIDRDPTFEEYVLRHIDSTLDTDDLTQIAKLSSHSCPTRNKPFCSKLFAAVQAVEKQD</sequence>
<gene>
    <name evidence="2" type="ORF">BV494_00105</name>
</gene>
<proteinExistence type="predicted"/>
<dbReference type="Proteomes" id="UP000239197">
    <property type="component" value="Chromosome"/>
</dbReference>
<evidence type="ECO:0000313" key="3">
    <source>
        <dbReference type="Proteomes" id="UP000239197"/>
    </source>
</evidence>
<organism evidence="2 3">
    <name type="scientific">Rahnella sikkimica</name>
    <dbReference type="NCBI Taxonomy" id="1805933"/>
    <lineage>
        <taxon>Bacteria</taxon>
        <taxon>Pseudomonadati</taxon>
        <taxon>Pseudomonadota</taxon>
        <taxon>Gammaproteobacteria</taxon>
        <taxon>Enterobacterales</taxon>
        <taxon>Yersiniaceae</taxon>
        <taxon>Rahnella</taxon>
    </lineage>
</organism>
<evidence type="ECO:0000313" key="2">
    <source>
        <dbReference type="EMBL" id="AVF33426.1"/>
    </source>
</evidence>
<keyword evidence="3" id="KW-1185">Reference proteome</keyword>
<evidence type="ECO:0000256" key="1">
    <source>
        <dbReference type="SAM" id="SignalP"/>
    </source>
</evidence>
<accession>A0A2L1UKG7</accession>
<reference evidence="3" key="1">
    <citation type="submission" date="2017-01" db="EMBL/GenBank/DDBJ databases">
        <title>Genome sequence of Rouxiella sp. ERMR1:05.</title>
        <authorList>
            <person name="Kumar R."/>
            <person name="Singh D."/>
            <person name="Kumar S."/>
        </authorList>
    </citation>
    <scope>NUCLEOTIDE SEQUENCE [LARGE SCALE GENOMIC DNA]</scope>
    <source>
        <strain evidence="3">ERMR1:05</strain>
    </source>
</reference>
<name>A0A2L1UKG7_9GAMM</name>